<dbReference type="Pfam" id="PF00990">
    <property type="entry name" value="GGDEF"/>
    <property type="match status" value="1"/>
</dbReference>
<gene>
    <name evidence="23" type="ORF">C3430_02855</name>
</gene>
<organism evidence="23 24">
    <name type="scientific">Citrobacter amalonaticus</name>
    <dbReference type="NCBI Taxonomy" id="35703"/>
    <lineage>
        <taxon>Bacteria</taxon>
        <taxon>Pseudomonadati</taxon>
        <taxon>Pseudomonadota</taxon>
        <taxon>Gammaproteobacteria</taxon>
        <taxon>Enterobacterales</taxon>
        <taxon>Enterobacteriaceae</taxon>
        <taxon>Citrobacter</taxon>
    </lineage>
</organism>
<comment type="catalytic activity">
    <reaction evidence="19">
        <text>2 GTP = 3',3'-c-di-GMP + 2 diphosphate</text>
        <dbReference type="Rhea" id="RHEA:24898"/>
        <dbReference type="ChEBI" id="CHEBI:33019"/>
        <dbReference type="ChEBI" id="CHEBI:37565"/>
        <dbReference type="ChEBI" id="CHEBI:58805"/>
        <dbReference type="EC" id="2.7.7.65"/>
    </reaction>
</comment>
<evidence type="ECO:0000313" key="24">
    <source>
        <dbReference type="Proteomes" id="UP000237003"/>
    </source>
</evidence>
<keyword evidence="13" id="KW-0460">Magnesium</keyword>
<dbReference type="Gene3D" id="3.30.70.270">
    <property type="match status" value="1"/>
</dbReference>
<keyword evidence="11" id="KW-0479">Metal-binding</keyword>
<keyword evidence="12" id="KW-0547">Nucleotide-binding</keyword>
<evidence type="ECO:0000256" key="11">
    <source>
        <dbReference type="ARBA" id="ARBA00022723"/>
    </source>
</evidence>
<dbReference type="Pfam" id="PF17151">
    <property type="entry name" value="CHASE7"/>
    <property type="match status" value="1"/>
</dbReference>
<evidence type="ECO:0000256" key="13">
    <source>
        <dbReference type="ARBA" id="ARBA00022842"/>
    </source>
</evidence>
<keyword evidence="14" id="KW-0135">Cellulose biosynthesis</keyword>
<dbReference type="GO" id="GO:0030244">
    <property type="term" value="P:cellulose biosynthetic process"/>
    <property type="evidence" value="ECO:0007669"/>
    <property type="project" value="UniProtKB-KW"/>
</dbReference>
<dbReference type="STRING" id="35703.AL524_12775"/>
<dbReference type="GO" id="GO:0052621">
    <property type="term" value="F:diguanylate cyclase activity"/>
    <property type="evidence" value="ECO:0007669"/>
    <property type="project" value="UniProtKB-EC"/>
</dbReference>
<dbReference type="OrthoDB" id="9813903at2"/>
<evidence type="ECO:0000256" key="3">
    <source>
        <dbReference type="ARBA" id="ARBA00004665"/>
    </source>
</evidence>
<dbReference type="UniPathway" id="UPA00694"/>
<dbReference type="EC" id="2.7.7.65" evidence="6"/>
<evidence type="ECO:0000256" key="6">
    <source>
        <dbReference type="ARBA" id="ARBA00012528"/>
    </source>
</evidence>
<evidence type="ECO:0000256" key="16">
    <source>
        <dbReference type="ARBA" id="ARBA00023134"/>
    </source>
</evidence>
<dbReference type="FunFam" id="3.30.70.270:FF:000001">
    <property type="entry name" value="Diguanylate cyclase domain protein"/>
    <property type="match status" value="1"/>
</dbReference>
<comment type="caution">
    <text evidence="23">The sequence shown here is derived from an EMBL/GenBank/DDBJ whole genome shotgun (WGS) entry which is preliminary data.</text>
</comment>
<evidence type="ECO:0000256" key="17">
    <source>
        <dbReference type="ARBA" id="ARBA00023136"/>
    </source>
</evidence>
<keyword evidence="16" id="KW-0342">GTP-binding</keyword>
<evidence type="ECO:0000256" key="21">
    <source>
        <dbReference type="SAM" id="Phobius"/>
    </source>
</evidence>
<protein>
    <recommendedName>
        <fullName evidence="6">diguanylate cyclase</fullName>
        <ecNumber evidence="6">2.7.7.65</ecNumber>
    </recommendedName>
    <alternativeName>
        <fullName evidence="18">Cellulose synthesis regulatory protein</fullName>
    </alternativeName>
</protein>
<dbReference type="GO" id="GO:0005525">
    <property type="term" value="F:GTP binding"/>
    <property type="evidence" value="ECO:0007669"/>
    <property type="project" value="UniProtKB-KW"/>
</dbReference>
<dbReference type="SUPFAM" id="SSF55073">
    <property type="entry name" value="Nucleotide cyclase"/>
    <property type="match status" value="1"/>
</dbReference>
<dbReference type="PROSITE" id="PS50887">
    <property type="entry name" value="GGDEF"/>
    <property type="match status" value="1"/>
</dbReference>
<reference evidence="23 24" key="1">
    <citation type="submission" date="2018-01" db="EMBL/GenBank/DDBJ databases">
        <title>Complete genome sequences of 14 Citrobacter spp. isolated from plant in Canada.</title>
        <authorList>
            <person name="Bhandare S.G."/>
            <person name="Colavecchio A."/>
            <person name="Jeukens J."/>
            <person name="Emond-Rheault J.-G."/>
            <person name="Freschi L."/>
            <person name="Hamel J."/>
            <person name="Kukavica-Ibrulj I."/>
            <person name="Levesque R."/>
            <person name="Goodridge L."/>
        </authorList>
    </citation>
    <scope>NUCLEOTIDE SEQUENCE [LARGE SCALE GENOMIC DNA]</scope>
    <source>
        <strain evidence="23 24">S1285</strain>
    </source>
</reference>
<evidence type="ECO:0000313" key="23">
    <source>
        <dbReference type="EMBL" id="POU68039.1"/>
    </source>
</evidence>
<dbReference type="NCBIfam" id="TIGR00254">
    <property type="entry name" value="GGDEF"/>
    <property type="match status" value="1"/>
</dbReference>
<dbReference type="InterPro" id="IPR050469">
    <property type="entry name" value="Diguanylate_Cyclase"/>
</dbReference>
<evidence type="ECO:0000256" key="15">
    <source>
        <dbReference type="ARBA" id="ARBA00022989"/>
    </source>
</evidence>
<evidence type="ECO:0000256" key="14">
    <source>
        <dbReference type="ARBA" id="ARBA00022916"/>
    </source>
</evidence>
<feature type="transmembrane region" description="Helical" evidence="21">
    <location>
        <begin position="18"/>
        <end position="36"/>
    </location>
</feature>
<evidence type="ECO:0000259" key="22">
    <source>
        <dbReference type="PROSITE" id="PS50887"/>
    </source>
</evidence>
<keyword evidence="17 21" id="KW-0472">Membrane</keyword>
<keyword evidence="15 21" id="KW-1133">Transmembrane helix</keyword>
<feature type="transmembrane region" description="Helical" evidence="21">
    <location>
        <begin position="351"/>
        <end position="373"/>
    </location>
</feature>
<dbReference type="AlphaFoldDB" id="A0A2S4S2H4"/>
<name>A0A2S4S2H4_CITAM</name>
<comment type="cofactor">
    <cofactor evidence="1">
        <name>Mg(2+)</name>
        <dbReference type="ChEBI" id="CHEBI:18420"/>
    </cofactor>
</comment>
<evidence type="ECO:0000256" key="5">
    <source>
        <dbReference type="ARBA" id="ARBA00011738"/>
    </source>
</evidence>
<comment type="pathway">
    <text evidence="4">Glycan metabolism; bacterial cellulose biosynthesis.</text>
</comment>
<evidence type="ECO:0000256" key="19">
    <source>
        <dbReference type="ARBA" id="ARBA00034247"/>
    </source>
</evidence>
<feature type="domain" description="GGDEF" evidence="22">
    <location>
        <begin position="421"/>
        <end position="556"/>
    </location>
</feature>
<proteinExistence type="predicted"/>
<evidence type="ECO:0000256" key="1">
    <source>
        <dbReference type="ARBA" id="ARBA00001946"/>
    </source>
</evidence>
<dbReference type="InterPro" id="IPR029787">
    <property type="entry name" value="Nucleotide_cyclase"/>
</dbReference>
<dbReference type="InterPro" id="IPR000160">
    <property type="entry name" value="GGDEF_dom"/>
</dbReference>
<evidence type="ECO:0000256" key="8">
    <source>
        <dbReference type="ARBA" id="ARBA00022519"/>
    </source>
</evidence>
<dbReference type="GO" id="GO:1902201">
    <property type="term" value="P:negative regulation of bacterial-type flagellum-dependent cell motility"/>
    <property type="evidence" value="ECO:0007669"/>
    <property type="project" value="TreeGrafter"/>
</dbReference>
<dbReference type="PANTHER" id="PTHR45138">
    <property type="entry name" value="REGULATORY COMPONENTS OF SENSORY TRANSDUCTION SYSTEM"/>
    <property type="match status" value="1"/>
</dbReference>
<evidence type="ECO:0000256" key="7">
    <source>
        <dbReference type="ARBA" id="ARBA00022475"/>
    </source>
</evidence>
<dbReference type="UniPathway" id="UPA00599"/>
<dbReference type="Proteomes" id="UP000237003">
    <property type="component" value="Unassembled WGS sequence"/>
</dbReference>
<dbReference type="GO" id="GO:0005886">
    <property type="term" value="C:plasma membrane"/>
    <property type="evidence" value="ECO:0007669"/>
    <property type="project" value="UniProtKB-SubCell"/>
</dbReference>
<dbReference type="PANTHER" id="PTHR45138:SF16">
    <property type="entry name" value="DIGUANYLATE CYCLASE DGCQ-RELATED"/>
    <property type="match status" value="1"/>
</dbReference>
<evidence type="ECO:0000256" key="10">
    <source>
        <dbReference type="ARBA" id="ARBA00022692"/>
    </source>
</evidence>
<evidence type="ECO:0000256" key="9">
    <source>
        <dbReference type="ARBA" id="ARBA00022679"/>
    </source>
</evidence>
<keyword evidence="10 21" id="KW-0812">Transmembrane</keyword>
<comment type="function">
    <text evidence="20">Catalyzes the synthesis of cyclic-di-GMP (c-di-GMP) via the condensation of 2 GTP molecules. Cyclic-di-GMP is a second messenger which controls cell surface-associated traits in bacteria. Involved in the regulation of cellulose production.</text>
</comment>
<comment type="subcellular location">
    <subcellularLocation>
        <location evidence="2">Cell inner membrane</location>
        <topology evidence="2">Multi-pass membrane protein</topology>
    </subcellularLocation>
</comment>
<keyword evidence="8" id="KW-0997">Cell inner membrane</keyword>
<keyword evidence="9" id="KW-0808">Transferase</keyword>
<evidence type="ECO:0000256" key="4">
    <source>
        <dbReference type="ARBA" id="ARBA00005186"/>
    </source>
</evidence>
<dbReference type="NCBIfam" id="NF011955">
    <property type="entry name" value="PRK15426.1"/>
    <property type="match status" value="1"/>
</dbReference>
<keyword evidence="7" id="KW-1003">Cell membrane</keyword>
<dbReference type="CDD" id="cd01949">
    <property type="entry name" value="GGDEF"/>
    <property type="match status" value="1"/>
</dbReference>
<dbReference type="InterPro" id="IPR043128">
    <property type="entry name" value="Rev_trsase/Diguanyl_cyclase"/>
</dbReference>
<accession>A0A2S4S2H4</accession>
<comment type="pathway">
    <text evidence="3">Purine metabolism; 3',5'-cyclic di-GMP biosynthesis.</text>
</comment>
<comment type="subunit">
    <text evidence="5">Homodimer.</text>
</comment>
<sequence length="556" mass="63777">MENWRWLKRLARRFGPGHVVNICFVVVMVFSTLLTWREVVVLEEAYISSQRNHLENVANALDKQLQFNVDKLLFLRNGMHEALVTPLDFSVLQQAVTHFQQVRKEHFWRLELDTRRTLPLYGVSDAFVEQAKFLSRDIDRLDNELIAAMEVGYLLRLAQSPVSLASQAMYISRSGFYVSTQPGAYDSEILNRYYHFVIQPWFSGQSQRQNRMRGVRWFTSLPVQSGEQPQVIVSVPLDNNQYWYGVLALEIPVSSMKRFLEDAIDKDIEGEYQLYDSQLKLLTTSTPEQRNVNIFDERELAQLANDIEHDTQGGTRMGSRYISWERLDHFDGILVRVHTLSEGVQGDFGSISIALSLLWVLFTAMLLISWAVIRHMVSNMFVLQSSLQWQAWHDPLTRLYNRGALFEKARTQAARCRTQHQPFSVIQIDLDHFKSINDRFGHQAGDRVLSHAAGLISGTLRSQDIAGRVGGEEFCVVLPGTSLAQAERIAERIRRRLNDKEILVAKSTTIRVSASLGVSGAEETDDYDFEQLQSIADSRLYQAKQIGRNRVCSRDE</sequence>
<evidence type="ECO:0000256" key="20">
    <source>
        <dbReference type="ARBA" id="ARBA00045634"/>
    </source>
</evidence>
<evidence type="ECO:0000256" key="12">
    <source>
        <dbReference type="ARBA" id="ARBA00022741"/>
    </source>
</evidence>
<dbReference type="GO" id="GO:0043709">
    <property type="term" value="P:cell adhesion involved in single-species biofilm formation"/>
    <property type="evidence" value="ECO:0007669"/>
    <property type="project" value="TreeGrafter"/>
</dbReference>
<evidence type="ECO:0000256" key="2">
    <source>
        <dbReference type="ARBA" id="ARBA00004429"/>
    </source>
</evidence>
<dbReference type="GO" id="GO:0046872">
    <property type="term" value="F:metal ion binding"/>
    <property type="evidence" value="ECO:0007669"/>
    <property type="project" value="UniProtKB-KW"/>
</dbReference>
<dbReference type="EMBL" id="PQLX01000001">
    <property type="protein sequence ID" value="POU68039.1"/>
    <property type="molecule type" value="Genomic_DNA"/>
</dbReference>
<dbReference type="SMART" id="SM00267">
    <property type="entry name" value="GGDEF"/>
    <property type="match status" value="1"/>
</dbReference>
<dbReference type="InterPro" id="IPR033416">
    <property type="entry name" value="CHASE7"/>
</dbReference>
<evidence type="ECO:0000256" key="18">
    <source>
        <dbReference type="ARBA" id="ARBA00031311"/>
    </source>
</evidence>